<evidence type="ECO:0000313" key="2">
    <source>
        <dbReference type="Proteomes" id="UP001601444"/>
    </source>
</evidence>
<accession>A0ABW6PV56</accession>
<gene>
    <name evidence="1" type="ORF">ACFYTF_26090</name>
</gene>
<organism evidence="1 2">
    <name type="scientific">Nocardia thailandica</name>
    <dbReference type="NCBI Taxonomy" id="257275"/>
    <lineage>
        <taxon>Bacteria</taxon>
        <taxon>Bacillati</taxon>
        <taxon>Actinomycetota</taxon>
        <taxon>Actinomycetes</taxon>
        <taxon>Mycobacteriales</taxon>
        <taxon>Nocardiaceae</taxon>
        <taxon>Nocardia</taxon>
    </lineage>
</organism>
<dbReference type="EMBL" id="JBIAMX010000020">
    <property type="protein sequence ID" value="MFF0546309.1"/>
    <property type="molecule type" value="Genomic_DNA"/>
</dbReference>
<reference evidence="1 2" key="1">
    <citation type="submission" date="2024-10" db="EMBL/GenBank/DDBJ databases">
        <title>The Natural Products Discovery Center: Release of the First 8490 Sequenced Strains for Exploring Actinobacteria Biosynthetic Diversity.</title>
        <authorList>
            <person name="Kalkreuter E."/>
            <person name="Kautsar S.A."/>
            <person name="Yang D."/>
            <person name="Bader C.D."/>
            <person name="Teijaro C.N."/>
            <person name="Fluegel L."/>
            <person name="Davis C.M."/>
            <person name="Simpson J.R."/>
            <person name="Lauterbach L."/>
            <person name="Steele A.D."/>
            <person name="Gui C."/>
            <person name="Meng S."/>
            <person name="Li G."/>
            <person name="Viehrig K."/>
            <person name="Ye F."/>
            <person name="Su P."/>
            <person name="Kiefer A.F."/>
            <person name="Nichols A."/>
            <person name="Cepeda A.J."/>
            <person name="Yan W."/>
            <person name="Fan B."/>
            <person name="Jiang Y."/>
            <person name="Adhikari A."/>
            <person name="Zheng C.-J."/>
            <person name="Schuster L."/>
            <person name="Cowan T.M."/>
            <person name="Smanski M.J."/>
            <person name="Chevrette M.G."/>
            <person name="De Carvalho L.P.S."/>
            <person name="Shen B."/>
        </authorList>
    </citation>
    <scope>NUCLEOTIDE SEQUENCE [LARGE SCALE GENOMIC DNA]</scope>
    <source>
        <strain evidence="1 2">NPDC004045</strain>
    </source>
</reference>
<proteinExistence type="predicted"/>
<dbReference type="Proteomes" id="UP001601444">
    <property type="component" value="Unassembled WGS sequence"/>
</dbReference>
<dbReference type="RefSeq" id="WP_387702694.1">
    <property type="nucleotide sequence ID" value="NZ_JBIAMX010000020.1"/>
</dbReference>
<evidence type="ECO:0008006" key="3">
    <source>
        <dbReference type="Google" id="ProtNLM"/>
    </source>
</evidence>
<comment type="caution">
    <text evidence="1">The sequence shown here is derived from an EMBL/GenBank/DDBJ whole genome shotgun (WGS) entry which is preliminary data.</text>
</comment>
<protein>
    <recommendedName>
        <fullName evidence="3">DUF1997 domain-containing protein</fullName>
    </recommendedName>
</protein>
<sequence length="232" mass="25396">MHHAFRDPGIPDGEKSVYTVRVGDGGPVAELTHIVACERGGYRTALDVRVGGTGRRGPELTMMIEQRFDRRDGLILAEHYRAETRSGRKVVSREEVDFADTVHLQFGAGLAPFPVHIMPVAGGLTLLRGLDFTEGTGRDLDAWLAFSVSWPLVAKVEKRTTVTVPAGELPCWQVRIRPSFAQVNSLVDKIVGGLLPPFLAHFDAAPPHRLVRMSFPTEVSLSAPRAVLELVT</sequence>
<name>A0ABW6PV56_9NOCA</name>
<evidence type="ECO:0000313" key="1">
    <source>
        <dbReference type="EMBL" id="MFF0546309.1"/>
    </source>
</evidence>
<keyword evidence="2" id="KW-1185">Reference proteome</keyword>